<dbReference type="Pfam" id="PF03564">
    <property type="entry name" value="DUF1759"/>
    <property type="match status" value="1"/>
</dbReference>
<organism evidence="1">
    <name type="scientific">Amphimedon queenslandica</name>
    <name type="common">Sponge</name>
    <dbReference type="NCBI Taxonomy" id="400682"/>
    <lineage>
        <taxon>Eukaryota</taxon>
        <taxon>Metazoa</taxon>
        <taxon>Porifera</taxon>
        <taxon>Demospongiae</taxon>
        <taxon>Heteroscleromorpha</taxon>
        <taxon>Haplosclerida</taxon>
        <taxon>Niphatidae</taxon>
        <taxon>Amphimedon</taxon>
    </lineage>
</organism>
<dbReference type="InParanoid" id="A0A1X7UT25"/>
<protein>
    <submittedName>
        <fullName evidence="1">Uncharacterized protein</fullName>
    </submittedName>
</protein>
<sequence>MAAHLKNVRAGQNGRVTLKLTELETALGATPVDEDQLEQFRVTLPEKFNLLRRLTDDIIAELQDDTEIVEACEEFTDSIRLAFFRIKMEVEYFPSTLTYSNSFFTKSSFCAWWTSSRMKLPRLTLTPFDCNYTKWYTFWDSYKSAVHNDPRLPYIVKFNYLQSLLQKTAMESIAGLSLTAASYKEAINILFEKILRKVSDYGQTYERTHQWRQLLVTII</sequence>
<dbReference type="AlphaFoldDB" id="A0A1X7UT25"/>
<dbReference type="InterPro" id="IPR005312">
    <property type="entry name" value="DUF1759"/>
</dbReference>
<evidence type="ECO:0000313" key="1">
    <source>
        <dbReference type="EnsemblMetazoa" id="Aqu2.1.30664_001"/>
    </source>
</evidence>
<accession>A0A1X7UT25</accession>
<dbReference type="OrthoDB" id="5981534at2759"/>
<dbReference type="EnsemblMetazoa" id="Aqu2.1.30664_001">
    <property type="protein sequence ID" value="Aqu2.1.30664_001"/>
    <property type="gene ID" value="Aqu2.1.30664"/>
</dbReference>
<dbReference type="PANTHER" id="PTHR22954">
    <property type="entry name" value="RETROVIRAL PROTEASE-RELATED"/>
    <property type="match status" value="1"/>
</dbReference>
<reference evidence="1" key="1">
    <citation type="submission" date="2017-05" db="UniProtKB">
        <authorList>
            <consortium name="EnsemblMetazoa"/>
        </authorList>
    </citation>
    <scope>IDENTIFICATION</scope>
</reference>
<name>A0A1X7UT25_AMPQE</name>
<proteinExistence type="predicted"/>
<dbReference type="PANTHER" id="PTHR22954:SF3">
    <property type="entry name" value="PROTEIN CBG08539"/>
    <property type="match status" value="1"/>
</dbReference>